<evidence type="ECO:0000256" key="1">
    <source>
        <dbReference type="ARBA" id="ARBA00022801"/>
    </source>
</evidence>
<evidence type="ECO:0000313" key="5">
    <source>
        <dbReference type="Proteomes" id="UP000321484"/>
    </source>
</evidence>
<keyword evidence="2" id="KW-0326">Glycosidase</keyword>
<evidence type="ECO:0000256" key="2">
    <source>
        <dbReference type="ARBA" id="ARBA00023295"/>
    </source>
</evidence>
<dbReference type="Proteomes" id="UP000321484">
    <property type="component" value="Unassembled WGS sequence"/>
</dbReference>
<gene>
    <name evidence="4" type="ORF">AFE02nite_02270</name>
</gene>
<dbReference type="AlphaFoldDB" id="A0A511YTH4"/>
<dbReference type="GO" id="GO:0005975">
    <property type="term" value="P:carbohydrate metabolic process"/>
    <property type="evidence" value="ECO:0007669"/>
    <property type="project" value="InterPro"/>
</dbReference>
<dbReference type="OrthoDB" id="9802433at2"/>
<organism evidence="4 5">
    <name type="scientific">Actinotalea fermentans</name>
    <dbReference type="NCBI Taxonomy" id="43671"/>
    <lineage>
        <taxon>Bacteria</taxon>
        <taxon>Bacillati</taxon>
        <taxon>Actinomycetota</taxon>
        <taxon>Actinomycetes</taxon>
        <taxon>Micrococcales</taxon>
        <taxon>Cellulomonadaceae</taxon>
        <taxon>Actinotalea</taxon>
    </lineage>
</organism>
<dbReference type="PANTHER" id="PTHR10357">
    <property type="entry name" value="ALPHA-AMYLASE FAMILY MEMBER"/>
    <property type="match status" value="1"/>
</dbReference>
<dbReference type="EMBL" id="BJYK01000001">
    <property type="protein sequence ID" value="GEN78493.1"/>
    <property type="molecule type" value="Genomic_DNA"/>
</dbReference>
<dbReference type="InterPro" id="IPR006047">
    <property type="entry name" value="GH13_cat_dom"/>
</dbReference>
<dbReference type="SUPFAM" id="SSF51445">
    <property type="entry name" value="(Trans)glycosidases"/>
    <property type="match status" value="1"/>
</dbReference>
<dbReference type="Pfam" id="PF00128">
    <property type="entry name" value="Alpha-amylase"/>
    <property type="match status" value="1"/>
</dbReference>
<dbReference type="SMART" id="SM00642">
    <property type="entry name" value="Aamy"/>
    <property type="match status" value="1"/>
</dbReference>
<accession>A0A511YTH4</accession>
<dbReference type="RefSeq" id="WP_034247302.1">
    <property type="nucleotide sequence ID" value="NZ_BJYK01000001.1"/>
</dbReference>
<feature type="domain" description="Glycosyl hydrolase family 13 catalytic" evidence="3">
    <location>
        <begin position="11"/>
        <end position="351"/>
    </location>
</feature>
<evidence type="ECO:0000259" key="3">
    <source>
        <dbReference type="SMART" id="SM00642"/>
    </source>
</evidence>
<dbReference type="PANTHER" id="PTHR10357:SF210">
    <property type="entry name" value="MALTODEXTRIN GLUCOSIDASE"/>
    <property type="match status" value="1"/>
</dbReference>
<sequence>MPRTSDRTWWHVYPLGFTDAPATRVGGPHEPRLRRLLPWLDHARDLGATGLLLGPVFDSATHGYDTLDHLRVDPRLGTDADLDALLAAAHDRDLQVALDGVLNHVSDQHPIVVRAREAGFAGPDAAWLRLEHTPDGPRPRVFEGHSSLVELDHANPEVAAYVAGVMNHWLDRGVDAWRLDAAYAVAPELWAPILADVRARHPHAWVFGEVIHGDYADVVDRSGMDSVTQYELWKATWSSIADRNFFELDWTLTRHNGFLETFVPQTFVGNHDVTRIATTLGSQGAVVALAVLMTVGGVPSVYYGDEMGWTGVKEHRAGGDDAVRPPYPAAPAALTGDERVRQAHRDLLALRRARPWLTTATTRTLELTNTRYRYRAEAADGGAALEVELDVSGTPRATVRADDGALLWESVA</sequence>
<keyword evidence="5" id="KW-1185">Reference proteome</keyword>
<dbReference type="InterPro" id="IPR017853">
    <property type="entry name" value="GH"/>
</dbReference>
<protein>
    <submittedName>
        <fullName evidence="4">Alpha-amylase</fullName>
    </submittedName>
</protein>
<dbReference type="GO" id="GO:0016798">
    <property type="term" value="F:hydrolase activity, acting on glycosyl bonds"/>
    <property type="evidence" value="ECO:0007669"/>
    <property type="project" value="UniProtKB-KW"/>
</dbReference>
<keyword evidence="1" id="KW-0378">Hydrolase</keyword>
<proteinExistence type="predicted"/>
<reference evidence="4 5" key="1">
    <citation type="submission" date="2019-07" db="EMBL/GenBank/DDBJ databases">
        <title>Whole genome shotgun sequence of Actinotalea fermentans NBRC 105374.</title>
        <authorList>
            <person name="Hosoyama A."/>
            <person name="Uohara A."/>
            <person name="Ohji S."/>
            <person name="Ichikawa N."/>
        </authorList>
    </citation>
    <scope>NUCLEOTIDE SEQUENCE [LARGE SCALE GENOMIC DNA]</scope>
    <source>
        <strain evidence="4 5">NBRC 105374</strain>
    </source>
</reference>
<evidence type="ECO:0000313" key="4">
    <source>
        <dbReference type="EMBL" id="GEN78493.1"/>
    </source>
</evidence>
<name>A0A511YTH4_9CELL</name>
<dbReference type="Gene3D" id="3.20.20.80">
    <property type="entry name" value="Glycosidases"/>
    <property type="match status" value="1"/>
</dbReference>
<comment type="caution">
    <text evidence="4">The sequence shown here is derived from an EMBL/GenBank/DDBJ whole genome shotgun (WGS) entry which is preliminary data.</text>
</comment>